<dbReference type="OrthoDB" id="771564at2"/>
<accession>A0A226HDK3</accession>
<reference evidence="1 2" key="1">
    <citation type="submission" date="2016-11" db="EMBL/GenBank/DDBJ databases">
        <title>Whole genomes of Flavobacteriaceae.</title>
        <authorList>
            <person name="Stine C."/>
            <person name="Li C."/>
            <person name="Tadesse D."/>
        </authorList>
    </citation>
    <scope>NUCLEOTIDE SEQUENCE [LARGE SCALE GENOMIC DNA]</scope>
    <source>
        <strain evidence="1 2">DSM 18292</strain>
    </source>
</reference>
<evidence type="ECO:0008006" key="3">
    <source>
        <dbReference type="Google" id="ProtNLM"/>
    </source>
</evidence>
<proteinExistence type="predicted"/>
<comment type="caution">
    <text evidence="1">The sequence shown here is derived from an EMBL/GenBank/DDBJ whole genome shotgun (WGS) entry which is preliminary data.</text>
</comment>
<dbReference type="AlphaFoldDB" id="A0A226HDK3"/>
<evidence type="ECO:0000313" key="2">
    <source>
        <dbReference type="Proteomes" id="UP000198345"/>
    </source>
</evidence>
<protein>
    <recommendedName>
        <fullName evidence="3">CopG family transcriptional regulator</fullName>
    </recommendedName>
</protein>
<keyword evidence="2" id="KW-1185">Reference proteome</keyword>
<evidence type="ECO:0000313" key="1">
    <source>
        <dbReference type="EMBL" id="OXA92242.1"/>
    </source>
</evidence>
<gene>
    <name evidence="1" type="ORF">B0A66_10815</name>
</gene>
<name>A0A226HDK3_9FLAO</name>
<dbReference type="EMBL" id="MUGW01000020">
    <property type="protein sequence ID" value="OXA92242.1"/>
    <property type="molecule type" value="Genomic_DNA"/>
</dbReference>
<dbReference type="RefSeq" id="WP_089049839.1">
    <property type="nucleotide sequence ID" value="NZ_FXTV01000008.1"/>
</dbReference>
<dbReference type="Proteomes" id="UP000198345">
    <property type="component" value="Unassembled WGS sequence"/>
</dbReference>
<sequence>MRKLIDIDEKTLTKLKVISIFEKTSVKGLIENAVQIYLKSIQTNQFNNLSDEEKEDLGLLMLMQEVDRKDKVSEDEIFKILGK</sequence>
<organism evidence="1 2">
    <name type="scientific">Flavobacterium hercynium</name>
    <dbReference type="NCBI Taxonomy" id="387094"/>
    <lineage>
        <taxon>Bacteria</taxon>
        <taxon>Pseudomonadati</taxon>
        <taxon>Bacteroidota</taxon>
        <taxon>Flavobacteriia</taxon>
        <taxon>Flavobacteriales</taxon>
        <taxon>Flavobacteriaceae</taxon>
        <taxon>Flavobacterium</taxon>
    </lineage>
</organism>